<comment type="caution">
    <text evidence="1">The sequence shown here is derived from an EMBL/GenBank/DDBJ whole genome shotgun (WGS) entry which is preliminary data.</text>
</comment>
<dbReference type="EMBL" id="VXLC01000004">
    <property type="protein sequence ID" value="KAA8888055.1"/>
    <property type="molecule type" value="Genomic_DNA"/>
</dbReference>
<evidence type="ECO:0000313" key="1">
    <source>
        <dbReference type="EMBL" id="KAA8888055.1"/>
    </source>
</evidence>
<evidence type="ECO:0000313" key="2">
    <source>
        <dbReference type="Proteomes" id="UP000323876"/>
    </source>
</evidence>
<dbReference type="RefSeq" id="WP_150402225.1">
    <property type="nucleotide sequence ID" value="NZ_VXLC01000004.1"/>
</dbReference>
<accession>A0A5N0EIZ5</accession>
<dbReference type="Proteomes" id="UP000323876">
    <property type="component" value="Unassembled WGS sequence"/>
</dbReference>
<protein>
    <submittedName>
        <fullName evidence="1">Uncharacterized protein</fullName>
    </submittedName>
</protein>
<organism evidence="1 2">
    <name type="scientific">Nocardia colli</name>
    <dbReference type="NCBI Taxonomy" id="2545717"/>
    <lineage>
        <taxon>Bacteria</taxon>
        <taxon>Bacillati</taxon>
        <taxon>Actinomycetota</taxon>
        <taxon>Actinomycetes</taxon>
        <taxon>Mycobacteriales</taxon>
        <taxon>Nocardiaceae</taxon>
        <taxon>Nocardia</taxon>
    </lineage>
</organism>
<gene>
    <name evidence="1" type="ORF">F3087_13335</name>
</gene>
<dbReference type="AlphaFoldDB" id="A0A5N0EIZ5"/>
<proteinExistence type="predicted"/>
<keyword evidence="2" id="KW-1185">Reference proteome</keyword>
<dbReference type="OrthoDB" id="9156597at2"/>
<reference evidence="1 2" key="1">
    <citation type="submission" date="2019-09" db="EMBL/GenBank/DDBJ databases">
        <authorList>
            <person name="Wang X."/>
        </authorList>
    </citation>
    <scope>NUCLEOTIDE SEQUENCE [LARGE SCALE GENOMIC DNA]</scope>
    <source>
        <strain evidence="1 2">CICC 11023</strain>
    </source>
</reference>
<name>A0A5N0EIZ5_9NOCA</name>
<sequence length="171" mass="19327">MAQLPIRIENMPDDSGFLGIVDLHAYPTFVSENWTLESLFEHFRSEMGRQTMLLWGTGSEGSWRIDISTAPAGPQFPIARQAIGPITVTGGELLVVNYEILTMAAQFEGERIDRQKDWYGSGIDLPNGDYICTISQLTEPELRRMHDGPDFHLQLVPGETQPWTKTAWFEL</sequence>